<evidence type="ECO:0000256" key="2">
    <source>
        <dbReference type="ARBA" id="ARBA00022801"/>
    </source>
</evidence>
<accession>A0A1E5LK48</accession>
<dbReference type="InterPro" id="IPR006035">
    <property type="entry name" value="Ureohydrolase"/>
</dbReference>
<dbReference type="STRING" id="1305675.BFG57_08345"/>
<dbReference type="PROSITE" id="PS51409">
    <property type="entry name" value="ARGINASE_2"/>
    <property type="match status" value="1"/>
</dbReference>
<sequence>MKVYIAGIPSFAGALYSGTEAAPQSFRKADIVSYFEDAVDLGDIPLSNHLPRHNVEPIRNWPAPKLVWDQIEEHSEKWFKEDSFTLILGGDCSVITGVTSRFYRQYEKHTYVLSIDGHIDSTPPTSSVCIGAAAMGLWFLTNENPFYKKPKQFDNGHIAVLGYAEDNLHKDIQTKRMTLYSLEDIKKLSIERVAKLYLASIPKDARVLIHFDLDVISSDFLHAVYMPSEEGLSVEEIELLLSIIIEDSRVIGMVVTEFSSLKDAKGDQAKLVTSIIGKVLKNKVS</sequence>
<evidence type="ECO:0000256" key="4">
    <source>
        <dbReference type="PROSITE-ProRule" id="PRU00742"/>
    </source>
</evidence>
<dbReference type="EMBL" id="MJEH01000002">
    <property type="protein sequence ID" value="OEH94460.1"/>
    <property type="molecule type" value="Genomic_DNA"/>
</dbReference>
<dbReference type="Gene3D" id="3.40.800.10">
    <property type="entry name" value="Ureohydrolase domain"/>
    <property type="match status" value="1"/>
</dbReference>
<keyword evidence="1" id="KW-0479">Metal-binding</keyword>
<proteinExistence type="inferred from homology"/>
<dbReference type="GO" id="GO:0030145">
    <property type="term" value="F:manganese ion binding"/>
    <property type="evidence" value="ECO:0007669"/>
    <property type="project" value="TreeGrafter"/>
</dbReference>
<evidence type="ECO:0000313" key="5">
    <source>
        <dbReference type="EMBL" id="OEH94460.1"/>
    </source>
</evidence>
<evidence type="ECO:0000256" key="3">
    <source>
        <dbReference type="ARBA" id="ARBA00023211"/>
    </source>
</evidence>
<dbReference type="PANTHER" id="PTHR43782:SF3">
    <property type="entry name" value="ARGINASE"/>
    <property type="match status" value="1"/>
</dbReference>
<dbReference type="PANTHER" id="PTHR43782">
    <property type="entry name" value="ARGINASE"/>
    <property type="match status" value="1"/>
</dbReference>
<comment type="similarity">
    <text evidence="4">Belongs to the arginase family.</text>
</comment>
<dbReference type="PIRSF" id="PIRSF036979">
    <property type="entry name" value="Arginase"/>
    <property type="match status" value="1"/>
</dbReference>
<keyword evidence="3" id="KW-0464">Manganese</keyword>
<keyword evidence="6" id="KW-1185">Reference proteome</keyword>
<organism evidence="5 6">
    <name type="scientific">Bacillus solimangrovi</name>
    <dbReference type="NCBI Taxonomy" id="1305675"/>
    <lineage>
        <taxon>Bacteria</taxon>
        <taxon>Bacillati</taxon>
        <taxon>Bacillota</taxon>
        <taxon>Bacilli</taxon>
        <taxon>Bacillales</taxon>
        <taxon>Bacillaceae</taxon>
        <taxon>Bacillus</taxon>
    </lineage>
</organism>
<dbReference type="Pfam" id="PF00491">
    <property type="entry name" value="Arginase"/>
    <property type="match status" value="1"/>
</dbReference>
<dbReference type="AlphaFoldDB" id="A0A1E5LK48"/>
<evidence type="ECO:0008006" key="7">
    <source>
        <dbReference type="Google" id="ProtNLM"/>
    </source>
</evidence>
<protein>
    <recommendedName>
        <fullName evidence="7">Arginase</fullName>
    </recommendedName>
</protein>
<comment type="caution">
    <text evidence="5">The sequence shown here is derived from an EMBL/GenBank/DDBJ whole genome shotgun (WGS) entry which is preliminary data.</text>
</comment>
<keyword evidence="2" id="KW-0378">Hydrolase</keyword>
<dbReference type="Proteomes" id="UP000095209">
    <property type="component" value="Unassembled WGS sequence"/>
</dbReference>
<gene>
    <name evidence="5" type="ORF">BFG57_08345</name>
</gene>
<dbReference type="InterPro" id="IPR023696">
    <property type="entry name" value="Ureohydrolase_dom_sf"/>
</dbReference>
<dbReference type="SUPFAM" id="SSF52768">
    <property type="entry name" value="Arginase/deacetylase"/>
    <property type="match status" value="1"/>
</dbReference>
<dbReference type="RefSeq" id="WP_069715607.1">
    <property type="nucleotide sequence ID" value="NZ_MJEH01000002.1"/>
</dbReference>
<dbReference type="GO" id="GO:0004053">
    <property type="term" value="F:arginase activity"/>
    <property type="evidence" value="ECO:0007669"/>
    <property type="project" value="TreeGrafter"/>
</dbReference>
<dbReference type="GO" id="GO:0005737">
    <property type="term" value="C:cytoplasm"/>
    <property type="evidence" value="ECO:0007669"/>
    <property type="project" value="TreeGrafter"/>
</dbReference>
<name>A0A1E5LK48_9BACI</name>
<evidence type="ECO:0000313" key="6">
    <source>
        <dbReference type="Proteomes" id="UP000095209"/>
    </source>
</evidence>
<reference evidence="5 6" key="1">
    <citation type="submission" date="2016-08" db="EMBL/GenBank/DDBJ databases">
        <title>Genome of Bacillus solimangrovi GH2-4.</title>
        <authorList>
            <person name="Lim S."/>
            <person name="Kim B.-C."/>
        </authorList>
    </citation>
    <scope>NUCLEOTIDE SEQUENCE [LARGE SCALE GENOMIC DNA]</scope>
    <source>
        <strain evidence="5 6">GH2-4</strain>
    </source>
</reference>
<evidence type="ECO:0000256" key="1">
    <source>
        <dbReference type="ARBA" id="ARBA00022723"/>
    </source>
</evidence>